<keyword evidence="1" id="KW-0805">Transcription regulation</keyword>
<evidence type="ECO:0000313" key="5">
    <source>
        <dbReference type="EMBL" id="GFO84206.1"/>
    </source>
</evidence>
<dbReference type="AlphaFoldDB" id="A0A916Q7Y1"/>
<dbReference type="PANTHER" id="PTHR44846:SF1">
    <property type="entry name" value="MANNOSYL-D-GLYCERATE TRANSPORT_METABOLISM SYSTEM REPRESSOR MNGR-RELATED"/>
    <property type="match status" value="1"/>
</dbReference>
<evidence type="ECO:0000256" key="1">
    <source>
        <dbReference type="ARBA" id="ARBA00023015"/>
    </source>
</evidence>
<dbReference type="SMART" id="SM00866">
    <property type="entry name" value="UTRA"/>
    <property type="match status" value="1"/>
</dbReference>
<dbReference type="InterPro" id="IPR050679">
    <property type="entry name" value="Bact_HTH_transcr_reg"/>
</dbReference>
<keyword evidence="2" id="KW-0238">DNA-binding</keyword>
<dbReference type="GO" id="GO:0003700">
    <property type="term" value="F:DNA-binding transcription factor activity"/>
    <property type="evidence" value="ECO:0007669"/>
    <property type="project" value="InterPro"/>
</dbReference>
<proteinExistence type="predicted"/>
<evidence type="ECO:0000259" key="4">
    <source>
        <dbReference type="PROSITE" id="PS50949"/>
    </source>
</evidence>
<evidence type="ECO:0000256" key="3">
    <source>
        <dbReference type="ARBA" id="ARBA00023163"/>
    </source>
</evidence>
<dbReference type="RefSeq" id="WP_201309939.1">
    <property type="nucleotide sequence ID" value="NZ_BLYI01000009.1"/>
</dbReference>
<dbReference type="InterPro" id="IPR000524">
    <property type="entry name" value="Tscrpt_reg_HTH_GntR"/>
</dbReference>
<dbReference type="EMBL" id="BLYI01000009">
    <property type="protein sequence ID" value="GFO84206.1"/>
    <property type="molecule type" value="Genomic_DNA"/>
</dbReference>
<organism evidence="5 6">
    <name type="scientific">Anaerostipes butyraticus</name>
    <dbReference type="NCBI Taxonomy" id="645466"/>
    <lineage>
        <taxon>Bacteria</taxon>
        <taxon>Bacillati</taxon>
        <taxon>Bacillota</taxon>
        <taxon>Clostridia</taxon>
        <taxon>Lachnospirales</taxon>
        <taxon>Lachnospiraceae</taxon>
        <taxon>Anaerostipes</taxon>
    </lineage>
</organism>
<dbReference type="PRINTS" id="PR00035">
    <property type="entry name" value="HTHGNTR"/>
</dbReference>
<dbReference type="Pfam" id="PF07702">
    <property type="entry name" value="UTRA"/>
    <property type="match status" value="1"/>
</dbReference>
<dbReference type="PROSITE" id="PS50949">
    <property type="entry name" value="HTH_GNTR"/>
    <property type="match status" value="1"/>
</dbReference>
<evidence type="ECO:0000256" key="2">
    <source>
        <dbReference type="ARBA" id="ARBA00023125"/>
    </source>
</evidence>
<gene>
    <name evidence="5" type="ORF">ANBU17_05530</name>
</gene>
<keyword evidence="3" id="KW-0804">Transcription</keyword>
<dbReference type="SUPFAM" id="SSF46785">
    <property type="entry name" value="Winged helix' DNA-binding domain"/>
    <property type="match status" value="1"/>
</dbReference>
<dbReference type="InterPro" id="IPR028978">
    <property type="entry name" value="Chorismate_lyase_/UTRA_dom_sf"/>
</dbReference>
<accession>A0A916Q7Y1</accession>
<name>A0A916Q7Y1_9FIRM</name>
<feature type="domain" description="HTH gntR-type" evidence="4">
    <location>
        <begin position="11"/>
        <end position="79"/>
    </location>
</feature>
<dbReference type="PANTHER" id="PTHR44846">
    <property type="entry name" value="MANNOSYL-D-GLYCERATE TRANSPORT/METABOLISM SYSTEM REPRESSOR MNGR-RELATED"/>
    <property type="match status" value="1"/>
</dbReference>
<evidence type="ECO:0000313" key="6">
    <source>
        <dbReference type="Proteomes" id="UP000613208"/>
    </source>
</evidence>
<dbReference type="FunFam" id="1.10.10.10:FF:000079">
    <property type="entry name" value="GntR family transcriptional regulator"/>
    <property type="match status" value="1"/>
</dbReference>
<dbReference type="GO" id="GO:0045892">
    <property type="term" value="P:negative regulation of DNA-templated transcription"/>
    <property type="evidence" value="ECO:0007669"/>
    <property type="project" value="TreeGrafter"/>
</dbReference>
<keyword evidence="6" id="KW-1185">Reference proteome</keyword>
<dbReference type="InterPro" id="IPR011663">
    <property type="entry name" value="UTRA"/>
</dbReference>
<dbReference type="Proteomes" id="UP000613208">
    <property type="component" value="Unassembled WGS sequence"/>
</dbReference>
<dbReference type="SUPFAM" id="SSF64288">
    <property type="entry name" value="Chorismate lyase-like"/>
    <property type="match status" value="1"/>
</dbReference>
<dbReference type="Pfam" id="PF00392">
    <property type="entry name" value="GntR"/>
    <property type="match status" value="1"/>
</dbReference>
<protein>
    <submittedName>
        <fullName evidence="5">GntR family transcriptional regulator</fullName>
    </submittedName>
</protein>
<dbReference type="Gene3D" id="3.40.1410.10">
    <property type="entry name" value="Chorismate lyase-like"/>
    <property type="match status" value="1"/>
</dbReference>
<dbReference type="InterPro" id="IPR036390">
    <property type="entry name" value="WH_DNA-bd_sf"/>
</dbReference>
<dbReference type="SMART" id="SM00345">
    <property type="entry name" value="HTH_GNTR"/>
    <property type="match status" value="1"/>
</dbReference>
<dbReference type="CDD" id="cd07377">
    <property type="entry name" value="WHTH_GntR"/>
    <property type="match status" value="1"/>
</dbReference>
<reference evidence="5" key="1">
    <citation type="submission" date="2020-06" db="EMBL/GenBank/DDBJ databases">
        <title>Characterization of fructooligosaccharide metabolism and fructooligosaccharide-degrading enzymes in human commensal butyrate producers.</title>
        <authorList>
            <person name="Tanno H."/>
            <person name="Fujii T."/>
            <person name="Hirano K."/>
            <person name="Maeno S."/>
            <person name="Tonozuka T."/>
            <person name="Sakamoto M."/>
            <person name="Ohkuma M."/>
            <person name="Tochio T."/>
            <person name="Endo A."/>
        </authorList>
    </citation>
    <scope>NUCLEOTIDE SEQUENCE</scope>
    <source>
        <strain evidence="5">JCM 17466</strain>
    </source>
</reference>
<comment type="caution">
    <text evidence="5">The sequence shown here is derived from an EMBL/GenBank/DDBJ whole genome shotgun (WGS) entry which is preliminary data.</text>
</comment>
<dbReference type="GO" id="GO:0003677">
    <property type="term" value="F:DNA binding"/>
    <property type="evidence" value="ECO:0007669"/>
    <property type="project" value="UniProtKB-KW"/>
</dbReference>
<dbReference type="Gene3D" id="1.10.10.10">
    <property type="entry name" value="Winged helix-like DNA-binding domain superfamily/Winged helix DNA-binding domain"/>
    <property type="match status" value="1"/>
</dbReference>
<sequence>MKKLDTSRGAAPLYLQISAILKEKILKKEYDYGDYIPSETELQKMYDVSRITARQAIQELEKDGMVQRARGKGTKVIYQKQIEEYLTKIRSFTNEMLDRNMEPGTRSAHLSIEEASPEVAEIFHVDPETPVYRLDRIRTGDGIPIVVFRTYLSLRLNLPLKDDLYKGSLYEILEEKGCEPVSVTEKFDCMMPDEELCASLEIGKEQPILRRIRISYDADHNIVEYTIGYYRGDRYAYYIQMKK</sequence>
<dbReference type="InterPro" id="IPR036388">
    <property type="entry name" value="WH-like_DNA-bd_sf"/>
</dbReference>